<evidence type="ECO:0000256" key="4">
    <source>
        <dbReference type="ARBA" id="ARBA00022519"/>
    </source>
</evidence>
<feature type="transmembrane region" description="Helical" evidence="12">
    <location>
        <begin position="99"/>
        <end position="118"/>
    </location>
</feature>
<dbReference type="SUPFAM" id="SSF90123">
    <property type="entry name" value="ABC transporter transmembrane region"/>
    <property type="match status" value="1"/>
</dbReference>
<feature type="transmembrane region" description="Helical" evidence="12">
    <location>
        <begin position="278"/>
        <end position="298"/>
    </location>
</feature>
<name>A0A380TJN4_9ZZZZ</name>
<dbReference type="SUPFAM" id="SSF52540">
    <property type="entry name" value="P-loop containing nucleoside triphosphate hydrolases"/>
    <property type="match status" value="1"/>
</dbReference>
<dbReference type="GO" id="GO:0016887">
    <property type="term" value="F:ATP hydrolysis activity"/>
    <property type="evidence" value="ECO:0007669"/>
    <property type="project" value="InterPro"/>
</dbReference>
<evidence type="ECO:0000259" key="14">
    <source>
        <dbReference type="PROSITE" id="PS50929"/>
    </source>
</evidence>
<evidence type="ECO:0000256" key="6">
    <source>
        <dbReference type="ARBA" id="ARBA00022692"/>
    </source>
</evidence>
<evidence type="ECO:0000256" key="8">
    <source>
        <dbReference type="ARBA" id="ARBA00022840"/>
    </source>
</evidence>
<evidence type="ECO:0000256" key="2">
    <source>
        <dbReference type="ARBA" id="ARBA00022448"/>
    </source>
</evidence>
<evidence type="ECO:0000256" key="7">
    <source>
        <dbReference type="ARBA" id="ARBA00022741"/>
    </source>
</evidence>
<dbReference type="PROSITE" id="PS00211">
    <property type="entry name" value="ABC_TRANSPORTER_1"/>
    <property type="match status" value="1"/>
</dbReference>
<gene>
    <name evidence="15" type="primary">ndvA</name>
    <name evidence="15" type="ORF">DF3PB_650001</name>
</gene>
<dbReference type="Pfam" id="PF00664">
    <property type="entry name" value="ABC_membrane"/>
    <property type="match status" value="1"/>
</dbReference>
<dbReference type="InterPro" id="IPR003593">
    <property type="entry name" value="AAA+_ATPase"/>
</dbReference>
<dbReference type="GO" id="GO:0015441">
    <property type="term" value="F:ABC-type beta-glucan transporter activity"/>
    <property type="evidence" value="ECO:0007669"/>
    <property type="project" value="InterPro"/>
</dbReference>
<evidence type="ECO:0000256" key="1">
    <source>
        <dbReference type="ARBA" id="ARBA00004141"/>
    </source>
</evidence>
<dbReference type="PROSITE" id="PS50929">
    <property type="entry name" value="ABC_TM1F"/>
    <property type="match status" value="1"/>
</dbReference>
<reference evidence="15" key="1">
    <citation type="submission" date="2018-07" db="EMBL/GenBank/DDBJ databases">
        <authorList>
            <person name="Quirk P.G."/>
            <person name="Krulwich T.A."/>
        </authorList>
    </citation>
    <scope>NUCLEOTIDE SEQUENCE</scope>
</reference>
<keyword evidence="10 12" id="KW-1133">Transmembrane helix</keyword>
<evidence type="ECO:0000256" key="9">
    <source>
        <dbReference type="ARBA" id="ARBA00022967"/>
    </source>
</evidence>
<dbReference type="Gene3D" id="1.20.1560.10">
    <property type="entry name" value="ABC transporter type 1, transmembrane domain"/>
    <property type="match status" value="1"/>
</dbReference>
<proteinExistence type="predicted"/>
<feature type="transmembrane region" description="Helical" evidence="12">
    <location>
        <begin position="68"/>
        <end position="87"/>
    </location>
</feature>
<dbReference type="InterPro" id="IPR036640">
    <property type="entry name" value="ABC1_TM_sf"/>
</dbReference>
<protein>
    <submittedName>
        <fullName evidence="15">Beta-(1--&gt;2)glucan export ATP-binding/permease protein NdvA</fullName>
        <ecNumber evidence="15">3.6.3.42</ecNumber>
    </submittedName>
</protein>
<keyword evidence="6 12" id="KW-0812">Transmembrane</keyword>
<dbReference type="InterPro" id="IPR017871">
    <property type="entry name" value="ABC_transporter-like_CS"/>
</dbReference>
<dbReference type="InterPro" id="IPR039421">
    <property type="entry name" value="Type_1_exporter"/>
</dbReference>
<dbReference type="Gene3D" id="3.40.50.300">
    <property type="entry name" value="P-loop containing nucleotide triphosphate hydrolases"/>
    <property type="match status" value="1"/>
</dbReference>
<dbReference type="Pfam" id="PF00005">
    <property type="entry name" value="ABC_tran"/>
    <property type="match status" value="1"/>
</dbReference>
<dbReference type="CDD" id="cd18562">
    <property type="entry name" value="ABC_6TM_NdvA_beta-glucan_exporter_like"/>
    <property type="match status" value="1"/>
</dbReference>
<feature type="transmembrane region" description="Helical" evidence="12">
    <location>
        <begin position="169"/>
        <end position="186"/>
    </location>
</feature>
<dbReference type="GO" id="GO:0005524">
    <property type="term" value="F:ATP binding"/>
    <property type="evidence" value="ECO:0007669"/>
    <property type="project" value="UniProtKB-KW"/>
</dbReference>
<feature type="domain" description="ABC transmembrane type-1" evidence="14">
    <location>
        <begin position="22"/>
        <end position="308"/>
    </location>
</feature>
<evidence type="ECO:0000259" key="13">
    <source>
        <dbReference type="PROSITE" id="PS50893"/>
    </source>
</evidence>
<keyword evidence="7" id="KW-0547">Nucleotide-binding</keyword>
<dbReference type="EC" id="3.6.3.42" evidence="15"/>
<evidence type="ECO:0000313" key="15">
    <source>
        <dbReference type="EMBL" id="SUS08368.1"/>
    </source>
</evidence>
<dbReference type="InterPro" id="IPR003439">
    <property type="entry name" value="ABC_transporter-like_ATP-bd"/>
</dbReference>
<accession>A0A380TJN4</accession>
<feature type="transmembrane region" description="Helical" evidence="12">
    <location>
        <begin position="245"/>
        <end position="272"/>
    </location>
</feature>
<organism evidence="15">
    <name type="scientific">metagenome</name>
    <dbReference type="NCBI Taxonomy" id="256318"/>
    <lineage>
        <taxon>unclassified sequences</taxon>
        <taxon>metagenomes</taxon>
    </lineage>
</organism>
<evidence type="ECO:0000256" key="5">
    <source>
        <dbReference type="ARBA" id="ARBA00022597"/>
    </source>
</evidence>
<dbReference type="FunFam" id="3.40.50.300:FF:000287">
    <property type="entry name" value="Multidrug ABC transporter ATP-binding protein"/>
    <property type="match status" value="1"/>
</dbReference>
<dbReference type="NCBIfam" id="NF010178">
    <property type="entry name" value="PRK13657.1"/>
    <property type="match status" value="1"/>
</dbReference>
<dbReference type="PANTHER" id="PTHR43394">
    <property type="entry name" value="ATP-DEPENDENT PERMEASE MDL1, MITOCHONDRIAL"/>
    <property type="match status" value="1"/>
</dbReference>
<dbReference type="InterPro" id="IPR027417">
    <property type="entry name" value="P-loop_NTPase"/>
</dbReference>
<dbReference type="GO" id="GO:0015421">
    <property type="term" value="F:ABC-type oligopeptide transporter activity"/>
    <property type="evidence" value="ECO:0007669"/>
    <property type="project" value="TreeGrafter"/>
</dbReference>
<evidence type="ECO:0000256" key="12">
    <source>
        <dbReference type="SAM" id="Phobius"/>
    </source>
</evidence>
<dbReference type="EMBL" id="UIDG01000612">
    <property type="protein sequence ID" value="SUS08368.1"/>
    <property type="molecule type" value="Genomic_DNA"/>
</dbReference>
<sequence length="597" mass="64809">MEFFRVYSRVLGLLAPERRLAITLVVANVAVAVLYYVEPFLFGRIIDVLVKGNRAQPSETWSASMRLLAVWSVVGLSGIVASMLVALHADRLAHRRRLAAMATFFGHVLTLSPAYHAGSHSGRLLKIMLTGVDNLFGVWLSFFREHLATFVALVVLLPLSFFLNWRLALLLVVLIVVFAILTTFVIRKTEHAQGLVEEYHSKLALRAGDALGNIPLIHSYARLSAEARTLGFVIRRVLAAQYPVLNMWALVSVLTRSASTITVITIFVLGTWLNLRGLASVGEIVSFMGFATMLIGRLEQAMGFASRLFFQMHGLGQFFAVLDTRPTVTEKPGAISIDRVAGAVSFEDVSFSYDGVTPAVSSLSFSVPPGTTVALVGSTGAGKSTAMALLHRLADPSAGRICIDGIDIRDLTLDSLRRNIGVVFQESTMFYRSIADNLRVGRANATDEDLVRAASLAEAHDFIQNQPRGYDTLVGERGTTLSGGERQRIAIARALLKDPPILILDEATSALDAATEARVQRALKKLMHGRTTFVIAHRLSTIRDADLVLVFGDGRIIERGSPAELLAADGVFATLVRTQLQVAAAHPNPAPHPDSAP</sequence>
<keyword evidence="3" id="KW-1003">Cell membrane</keyword>
<evidence type="ECO:0000256" key="11">
    <source>
        <dbReference type="ARBA" id="ARBA00023136"/>
    </source>
</evidence>
<dbReference type="PROSITE" id="PS50893">
    <property type="entry name" value="ABC_TRANSPORTER_2"/>
    <property type="match status" value="1"/>
</dbReference>
<keyword evidence="5" id="KW-0762">Sugar transport</keyword>
<keyword evidence="9" id="KW-1278">Translocase</keyword>
<dbReference type="NCBIfam" id="TIGR01192">
    <property type="entry name" value="chvA"/>
    <property type="match status" value="1"/>
</dbReference>
<comment type="subcellular location">
    <subcellularLocation>
        <location evidence="1">Membrane</location>
        <topology evidence="1">Multi-pass membrane protein</topology>
    </subcellularLocation>
</comment>
<evidence type="ECO:0000256" key="10">
    <source>
        <dbReference type="ARBA" id="ARBA00022989"/>
    </source>
</evidence>
<keyword evidence="2" id="KW-0813">Transport</keyword>
<evidence type="ECO:0000256" key="3">
    <source>
        <dbReference type="ARBA" id="ARBA00022475"/>
    </source>
</evidence>
<dbReference type="InterPro" id="IPR005896">
    <property type="entry name" value="NdvA"/>
</dbReference>
<dbReference type="InterPro" id="IPR011527">
    <property type="entry name" value="ABC1_TM_dom"/>
</dbReference>
<dbReference type="GO" id="GO:0005886">
    <property type="term" value="C:plasma membrane"/>
    <property type="evidence" value="ECO:0007669"/>
    <property type="project" value="InterPro"/>
</dbReference>
<feature type="domain" description="ABC transporter" evidence="13">
    <location>
        <begin position="344"/>
        <end position="578"/>
    </location>
</feature>
<feature type="transmembrane region" description="Helical" evidence="12">
    <location>
        <begin position="20"/>
        <end position="37"/>
    </location>
</feature>
<keyword evidence="11 12" id="KW-0472">Membrane</keyword>
<keyword evidence="15" id="KW-0378">Hydrolase</keyword>
<dbReference type="SMART" id="SM00382">
    <property type="entry name" value="AAA"/>
    <property type="match status" value="1"/>
</dbReference>
<keyword evidence="8 15" id="KW-0067">ATP-binding</keyword>
<keyword evidence="4" id="KW-0997">Cell inner membrane</keyword>
<dbReference type="AlphaFoldDB" id="A0A380TJN4"/>
<dbReference type="PANTHER" id="PTHR43394:SF1">
    <property type="entry name" value="ATP-BINDING CASSETTE SUB-FAMILY B MEMBER 10, MITOCHONDRIAL"/>
    <property type="match status" value="1"/>
</dbReference>